<feature type="domain" description="SLH" evidence="2">
    <location>
        <begin position="708"/>
        <end position="771"/>
    </location>
</feature>
<evidence type="ECO:0000313" key="3">
    <source>
        <dbReference type="EMBL" id="KAB1640143.1"/>
    </source>
</evidence>
<dbReference type="PROSITE" id="PS51272">
    <property type="entry name" value="SLH"/>
    <property type="match status" value="3"/>
</dbReference>
<accession>A0A6N6NLQ9</accession>
<comment type="caution">
    <text evidence="3">The sequence shown here is derived from an EMBL/GenBank/DDBJ whole genome shotgun (WGS) entry which is preliminary data.</text>
</comment>
<reference evidence="3 4" key="1">
    <citation type="submission" date="2019-09" db="EMBL/GenBank/DDBJ databases">
        <title>Whole genome shotgun sequencing (WGS) of Ellagibacter isourolithinifaciens DSM 104140(T) and Adlercreutzia muris DSM 29508(T).</title>
        <authorList>
            <person name="Stoll D.A."/>
            <person name="Danylec N."/>
            <person name="Huch M."/>
        </authorList>
    </citation>
    <scope>NUCLEOTIDE SEQUENCE [LARGE SCALE GENOMIC DNA]</scope>
    <source>
        <strain evidence="3 4">DSM 104140</strain>
    </source>
</reference>
<name>A0A6N6NLQ9_9ACTN</name>
<dbReference type="InterPro" id="IPR001119">
    <property type="entry name" value="SLH_dom"/>
</dbReference>
<feature type="signal peptide" evidence="1">
    <location>
        <begin position="1"/>
        <end position="33"/>
    </location>
</feature>
<keyword evidence="1" id="KW-0732">Signal</keyword>
<dbReference type="EMBL" id="WAJR01000017">
    <property type="protein sequence ID" value="KAB1640143.1"/>
    <property type="molecule type" value="Genomic_DNA"/>
</dbReference>
<dbReference type="Pfam" id="PF00395">
    <property type="entry name" value="SLH"/>
    <property type="match status" value="3"/>
</dbReference>
<evidence type="ECO:0000256" key="1">
    <source>
        <dbReference type="SAM" id="SignalP"/>
    </source>
</evidence>
<gene>
    <name evidence="3" type="ORF">F8C90_07250</name>
</gene>
<feature type="domain" description="SLH" evidence="2">
    <location>
        <begin position="636"/>
        <end position="700"/>
    </location>
</feature>
<dbReference type="AlphaFoldDB" id="A0A6N6NLQ9"/>
<dbReference type="OrthoDB" id="9804511at2"/>
<evidence type="ECO:0000313" key="4">
    <source>
        <dbReference type="Proteomes" id="UP000468668"/>
    </source>
</evidence>
<keyword evidence="4" id="KW-1185">Reference proteome</keyword>
<dbReference type="GeneID" id="98658202"/>
<organism evidence="3 4">
    <name type="scientific">Ellagibacter isourolithinifaciens</name>
    <dbReference type="NCBI Taxonomy" id="2137581"/>
    <lineage>
        <taxon>Bacteria</taxon>
        <taxon>Bacillati</taxon>
        <taxon>Actinomycetota</taxon>
        <taxon>Coriobacteriia</taxon>
        <taxon>Eggerthellales</taxon>
        <taxon>Eggerthellaceae</taxon>
        <taxon>Ellagibacter</taxon>
    </lineage>
</organism>
<protein>
    <recommendedName>
        <fullName evidence="2">SLH domain-containing protein</fullName>
    </recommendedName>
</protein>
<dbReference type="RefSeq" id="WP_158049860.1">
    <property type="nucleotide sequence ID" value="NZ_WAJR01000017.1"/>
</dbReference>
<evidence type="ECO:0000259" key="2">
    <source>
        <dbReference type="PROSITE" id="PS51272"/>
    </source>
</evidence>
<proteinExistence type="predicted"/>
<dbReference type="Proteomes" id="UP000468668">
    <property type="component" value="Unassembled WGS sequence"/>
</dbReference>
<feature type="domain" description="SLH" evidence="2">
    <location>
        <begin position="775"/>
        <end position="828"/>
    </location>
</feature>
<sequence length="828" mass="86556">MTACKDSLSGKKAVSATLAGVLAVGMVPAAAFAAEAPADEVQNDGIELLDTTSPVTLFNAGTIALGSTFSPVSGQTNQFTANATTDGTALNLGTVTVTPKGQSAVAATGDDFKVTITKNGAEVKEIKTPGTYTVTVEAVGGDYEGGQVSATITVKGASLANATLFQVNPDNANDVSDTTFTYTGNVLDLGVQVDGKALKAGTDYTIKFVNAGGDANNDPAVEVKNAGKYYAVITGQGNFTGNVKKIANVTVAQFNLASATISVDDVYGATAAKPSTPTSVKNGSDVLANPAEVKLTLNDGQTWDAKSQYTFTAAADKTNPNITGSKTDVTCNKVDAVATFEYDGAAFPTEFTSNNGDKKPVYFDLDKIAAKDAAGKAVDESLIDVTVTDKDGSDATADFEAHKAGTYTVKAAINDDTYALGGSVECKVVIKEATVVTAENVVVKYNGKIVTSVEKNYDGDDIVASDFEVTVTDAKGNVIEGSTQGLVDAEGKAVDKALNAGSYKLVIENENVDFQGEAVVPITINKVDLSTIKVGAEQKAWLDHTENPVLTYVQKGTEVADLDLEYQSGTDENGEPVWEALPAAAKVTVKDASGKEVTKLEDEGIYTIEIAAADDDAALNYTFPTEVSITVADEANLKFADNVDSSAWYYNEVNKAAELGLMNGYADTNLFGPNDTITRAQVVQVLFNMAGGRADMDLPEGSYNEIYGYASFGDVNGKMWYGKAIAWAKAAGIVTGYGDGTFAPENNIMREEFATMLARYAQKYGNYTAGSAADFAAYGDASAVDSWAAEYVAWAVKGGYMGKNTNVLTPLANMTRAEAAAMVVRYAG</sequence>
<feature type="chain" id="PRO_5026981609" description="SLH domain-containing protein" evidence="1">
    <location>
        <begin position="34"/>
        <end position="828"/>
    </location>
</feature>